<dbReference type="SUPFAM" id="SSF57756">
    <property type="entry name" value="Retrovirus zinc finger-like domains"/>
    <property type="match status" value="1"/>
</dbReference>
<keyword evidence="4 22" id="KW-0812">Transmembrane</keyword>
<dbReference type="SMART" id="SM00079">
    <property type="entry name" value="PBPe"/>
    <property type="match status" value="1"/>
</dbReference>
<feature type="site" description="Interaction with the cone snail toxin Con-ikot-ikot" evidence="18">
    <location>
        <position position="328"/>
    </location>
</feature>
<dbReference type="SUPFAM" id="SSF53850">
    <property type="entry name" value="Periplasmic binding protein-like II"/>
    <property type="match status" value="1"/>
</dbReference>
<evidence type="ECO:0000256" key="3">
    <source>
        <dbReference type="ARBA" id="ARBA00022475"/>
    </source>
</evidence>
<evidence type="ECO:0000256" key="15">
    <source>
        <dbReference type="ARBA" id="ARBA00034104"/>
    </source>
</evidence>
<dbReference type="PRINTS" id="PR00177">
    <property type="entry name" value="NMDARECEPTOR"/>
</dbReference>
<keyword evidence="19" id="KW-0863">Zinc-finger</keyword>
<evidence type="ECO:0000256" key="20">
    <source>
        <dbReference type="SAM" id="Coils"/>
    </source>
</evidence>
<feature type="region of interest" description="Disordered" evidence="21">
    <location>
        <begin position="1379"/>
        <end position="1412"/>
    </location>
</feature>
<dbReference type="InterPro" id="IPR025724">
    <property type="entry name" value="GAG-pre-integrase_dom"/>
</dbReference>
<dbReference type="InterPro" id="IPR001320">
    <property type="entry name" value="Iontro_rcpt_C"/>
</dbReference>
<keyword evidence="12" id="KW-0628">Postsynaptic cell membrane</keyword>
<organism evidence="25 26">
    <name type="scientific">Trichogramma kaykai</name>
    <dbReference type="NCBI Taxonomy" id="54128"/>
    <lineage>
        <taxon>Eukaryota</taxon>
        <taxon>Metazoa</taxon>
        <taxon>Ecdysozoa</taxon>
        <taxon>Arthropoda</taxon>
        <taxon>Hexapoda</taxon>
        <taxon>Insecta</taxon>
        <taxon>Pterygota</taxon>
        <taxon>Neoptera</taxon>
        <taxon>Endopterygota</taxon>
        <taxon>Hymenoptera</taxon>
        <taxon>Apocrita</taxon>
        <taxon>Proctotrupomorpha</taxon>
        <taxon>Chalcidoidea</taxon>
        <taxon>Trichogrammatidae</taxon>
        <taxon>Trichogramma</taxon>
    </lineage>
</organism>
<evidence type="ECO:0000256" key="22">
    <source>
        <dbReference type="SAM" id="Phobius"/>
    </source>
</evidence>
<dbReference type="GO" id="GO:0008270">
    <property type="term" value="F:zinc ion binding"/>
    <property type="evidence" value="ECO:0007669"/>
    <property type="project" value="UniProtKB-KW"/>
</dbReference>
<keyword evidence="3" id="KW-1003">Cell membrane</keyword>
<evidence type="ECO:0000256" key="17">
    <source>
        <dbReference type="PIRSR" id="PIRSR601508-1"/>
    </source>
</evidence>
<dbReference type="Gene3D" id="1.10.287.70">
    <property type="match status" value="1"/>
</dbReference>
<dbReference type="InterPro" id="IPR057670">
    <property type="entry name" value="SH3_retrovirus"/>
</dbReference>
<evidence type="ECO:0000256" key="18">
    <source>
        <dbReference type="PIRSR" id="PIRSR601508-2"/>
    </source>
</evidence>
<dbReference type="PROSITE" id="PS50158">
    <property type="entry name" value="ZF_CCHC"/>
    <property type="match status" value="1"/>
</dbReference>
<evidence type="ECO:0000256" key="2">
    <source>
        <dbReference type="ARBA" id="ARBA00022448"/>
    </source>
</evidence>
<reference evidence="25 26" key="1">
    <citation type="journal article" date="2024" name="bioRxiv">
        <title>A reference genome for Trichogramma kaykai: A tiny desert-dwelling parasitoid wasp with competing sex-ratio distorters.</title>
        <authorList>
            <person name="Culotta J."/>
            <person name="Lindsey A.R."/>
        </authorList>
    </citation>
    <scope>NUCLEOTIDE SEQUENCE [LARGE SCALE GENOMIC DNA]</scope>
    <source>
        <strain evidence="25 26">KSX58</strain>
    </source>
</reference>
<dbReference type="GO" id="GO:0004970">
    <property type="term" value="F:glutamate-gated receptor activity"/>
    <property type="evidence" value="ECO:0007669"/>
    <property type="project" value="UniProtKB-ARBA"/>
</dbReference>
<evidence type="ECO:0000256" key="5">
    <source>
        <dbReference type="ARBA" id="ARBA00022729"/>
    </source>
</evidence>
<feature type="domain" description="Integrase catalytic" evidence="24">
    <location>
        <begin position="1096"/>
        <end position="1273"/>
    </location>
</feature>
<evidence type="ECO:0000256" key="8">
    <source>
        <dbReference type="ARBA" id="ARBA00023065"/>
    </source>
</evidence>
<dbReference type="FunFam" id="3.40.190.10:FF:000147">
    <property type="entry name" value="Uncharacterized protein, isoform C"/>
    <property type="match status" value="1"/>
</dbReference>
<dbReference type="PANTHER" id="PTHR18966">
    <property type="entry name" value="IONOTROPIC GLUTAMATE RECEPTOR"/>
    <property type="match status" value="1"/>
</dbReference>
<evidence type="ECO:0000313" key="26">
    <source>
        <dbReference type="Proteomes" id="UP001627154"/>
    </source>
</evidence>
<protein>
    <recommendedName>
        <fullName evidence="16">Glutamate receptor 1</fullName>
    </recommendedName>
</protein>
<dbReference type="FunFam" id="3.40.190.10:FF:000060">
    <property type="entry name" value="Glutamate receptor ionotropic, kainate 1"/>
    <property type="match status" value="1"/>
</dbReference>
<feature type="binding site" evidence="17">
    <location>
        <position position="322"/>
    </location>
    <ligand>
        <name>L-glutamate</name>
        <dbReference type="ChEBI" id="CHEBI:29985"/>
    </ligand>
</feature>
<dbReference type="Pfam" id="PF14223">
    <property type="entry name" value="Retrotran_gag_2"/>
    <property type="match status" value="1"/>
</dbReference>
<keyword evidence="9 22" id="KW-0472">Membrane</keyword>
<dbReference type="Gene3D" id="3.40.50.2300">
    <property type="match status" value="2"/>
</dbReference>
<dbReference type="Pfam" id="PF00665">
    <property type="entry name" value="rve"/>
    <property type="match status" value="1"/>
</dbReference>
<dbReference type="InterPro" id="IPR001878">
    <property type="entry name" value="Znf_CCHC"/>
</dbReference>
<comment type="similarity">
    <text evidence="1">Belongs to the glutamate-gated ion channel (TC 1.A.10.1) family.</text>
</comment>
<sequence>MTGLTGTIKFDNQGFRSDFTLEIMELNTKNGLEEIGSWNSSFGINFTRSFREVYTQMIDSLQNKSFIVTTILSAPYCMWKESSKRLAGNAQFEGYSIDLIHEISKILGFNYTIQLVPDGLYGSLNRETREWDGMIKELLDQKADLAIADLTITYDREQAVDFTMPFMNLGISILYRKPVKQPPNLFSFLSPLSLDVWIYMATAYLGVSVLLFILARFSPYEWEHPHDYNHQSKMTENEYTLLNSLWFTIGSLMQQGSDIAPRALSTRMVAGMWWFFTLIMISSYTANLAAFLTVERMDSPIESAEDLAKQTKIKYGALKGGSTAAFFRDSNFSTYQRMWHFMETSKAPNEVFTKSNVEGVTRVIKDKGNYAFLMESTSIEYVIERNCELTQIGGLLDSKGYGIAMPPSVHIDARLRFEEHLCIVSDKANWVAGSLLGLMPNIGGPRSSRRRLYASVVDSILLYGDPVWSEAAENQSYARQAVSIHRRACLRVICGFCSISHEATYVLASKPPLTLLIDERSRLYLRRLENVESEERAKTIEEWQAQWTCSRKGRWTHRLIPNIIPWIERRHGEYPGVRKLFQSFPSIGYGPRDPDIQNYFSLTVTMAESRISTPSVFQFDGGNFQVWKFQMKSVLVANRLFDMVNGHRPRPKQDDTEKWIQDDARATTILTCAMVPRQVENCLICESAKEIWDKMTLIYEQKSAQNKGTMLQKFYNLRMEASEPVVQYTTKIMNMARTLKDLGESISEAAIVAKILGGLSSKFSNFVTAWDSVDEARQTLDFLQERLIKEENKLQGSDDEMSVLAVVRESKNFKREKSRQYQHQQGHSSESQRSESRSCYYCKKPGHLKANCRIRSRDMERSKQSTSRDISKNNNRDHGRVGFVCTLEDSDNSNLCAFSEGASNRQMPSEIMKLDVSESWFTDSGASQHITFRREWLQDFVESNCEESIFLGDNKACRIKGSGTIMIDRYINGKRFQGQLEDVLFIPDMKKNLISVGACTRKGFSVSFSGDIVQFIKDSRVKGVGTRQSNNIYRMFFKVARPCEVNIAVGSQLWHERLGHVNQKKLHEMVSKNIITGISLNERTTFPCDPCQTAKSHRLPFDKDRVHASCRVGEYFHSDVCGPMPEDSLGGARYFLTFKDEASGYLHVYFLRHKSDVVDKFRIFERSVNNKFGRTMRVLRSDNGREYCNHEMQKTLNKYGIRLETTAPYTPEKNGQAERVNRTVVEMVRAMMLKAKAPSFLWAEAVNTAAHIINRLSTRAKSITPFEAWWNKKPDVSHIKVFGTLAYSHIPKQFRKKFDPNAKRTWIVGYDGDSSNYRLYDPSSRKIVISRNVTFNEGIFIGTYGDEETLAIPMPIISSPEPDSGERLSCALDESMQRETDADLTTEISAGSSPVRSQSPEHSSRKRKVDEMYRSNISLRDRTLIKKPKRLGLVADVATSDVFEPSTYDEATSGPDAEKWQDAIRQELQSLEKNGTWTLVPRPKDRKVIDSRWVFRFQEEKAGKPRKYKARLRARGFRQQEGIDFQETFAPVMRYDATRMMLAIAAQFDLEIIQFDVATAFLHGELEEEVYMEPPLDSPYRTAISGTILKLQEEGKLHILKTKWWKEKHGGGSCRVSIIFIQVYIKLLPHRGSPVIGLKSRFGTRRRRTICLIHKYPLRVKAVTLCSQCKRGSAPENRSSPISHSSAPVSRASSPSHFTCSTEHSTSLESLSLKRPRDSPPTAFCFKRSNLQLSERVPPISPCLPEPPSEMSDDGVTPSWVETLLSQFDRLETRMDGRLTAIEAGLLELSRTQHQHTASIEHNTNSIAGLEERVTAEIVAIRSDNDHAFAAMRAEIGHACVQARAAAVAPVADHDTCEVRVSGIPLSVDVTSNATAERIVSALELNRLLPHILSVREWAPRRRMPVAAPSAGNVALDLEMKTMVIRFSSANAHETFLAATPKFQRLSMRTIFGIADDGRANRLRANVILPPDRHRLYRRCAAAAETHGYPLPFVRNLYIYIRRARDSAPIRIMCDEDLASLVSRPRATPDSV</sequence>
<keyword evidence="10" id="KW-0675">Receptor</keyword>
<dbReference type="Pfam" id="PF07727">
    <property type="entry name" value="RVT_2"/>
    <property type="match status" value="1"/>
</dbReference>
<dbReference type="Gene3D" id="3.30.420.10">
    <property type="entry name" value="Ribonuclease H-like superfamily/Ribonuclease H"/>
    <property type="match status" value="1"/>
</dbReference>
<keyword evidence="13" id="KW-1071">Ligand-gated ion channel</keyword>
<dbReference type="Pfam" id="PF25597">
    <property type="entry name" value="SH3_retrovirus"/>
    <property type="match status" value="1"/>
</dbReference>
<dbReference type="InterPro" id="IPR013103">
    <property type="entry name" value="RVT_2"/>
</dbReference>
<feature type="binding site" evidence="17">
    <location>
        <position position="156"/>
    </location>
    <ligand>
        <name>L-glutamate</name>
        <dbReference type="ChEBI" id="CHEBI:29985"/>
    </ligand>
</feature>
<dbReference type="SUPFAM" id="SSF81324">
    <property type="entry name" value="Voltage-gated potassium channels"/>
    <property type="match status" value="1"/>
</dbReference>
<proteinExistence type="inferred from homology"/>
<keyword evidence="26" id="KW-1185">Reference proteome</keyword>
<feature type="binding site" evidence="17">
    <location>
        <position position="323"/>
    </location>
    <ligand>
        <name>L-glutamate</name>
        <dbReference type="ChEBI" id="CHEBI:29985"/>
    </ligand>
</feature>
<dbReference type="GO" id="GO:0045211">
    <property type="term" value="C:postsynaptic membrane"/>
    <property type="evidence" value="ECO:0007669"/>
    <property type="project" value="UniProtKB-SubCell"/>
</dbReference>
<evidence type="ECO:0000256" key="16">
    <source>
        <dbReference type="ARBA" id="ARBA00072754"/>
    </source>
</evidence>
<feature type="transmembrane region" description="Helical" evidence="22">
    <location>
        <begin position="196"/>
        <end position="215"/>
    </location>
</feature>
<dbReference type="InterPro" id="IPR001508">
    <property type="entry name" value="Iono_Glu_rcpt_met"/>
</dbReference>
<dbReference type="PROSITE" id="PS50994">
    <property type="entry name" value="INTEGRASE"/>
    <property type="match status" value="1"/>
</dbReference>
<keyword evidence="19" id="KW-0862">Zinc</keyword>
<evidence type="ECO:0000256" key="10">
    <source>
        <dbReference type="ARBA" id="ARBA00023170"/>
    </source>
</evidence>
<gene>
    <name evidence="25" type="ORF">TKK_000322</name>
</gene>
<dbReference type="SMART" id="SM00918">
    <property type="entry name" value="Lig_chan-Glu_bd"/>
    <property type="match status" value="1"/>
</dbReference>
<evidence type="ECO:0000256" key="6">
    <source>
        <dbReference type="ARBA" id="ARBA00022989"/>
    </source>
</evidence>
<comment type="caution">
    <text evidence="25">The sequence shown here is derived from an EMBL/GenBank/DDBJ whole genome shotgun (WGS) entry which is preliminary data.</text>
</comment>
<evidence type="ECO:0000256" key="12">
    <source>
        <dbReference type="ARBA" id="ARBA00023257"/>
    </source>
</evidence>
<dbReference type="EMBL" id="JBJJXI010000003">
    <property type="protein sequence ID" value="KAL3407646.1"/>
    <property type="molecule type" value="Genomic_DNA"/>
</dbReference>
<evidence type="ECO:0000256" key="7">
    <source>
        <dbReference type="ARBA" id="ARBA00023018"/>
    </source>
</evidence>
<evidence type="ECO:0000256" key="21">
    <source>
        <dbReference type="SAM" id="MobiDB-lite"/>
    </source>
</evidence>
<dbReference type="InterPro" id="IPR012337">
    <property type="entry name" value="RNaseH-like_sf"/>
</dbReference>
<feature type="site" description="Crucial to convey clamshell closure to channel opening" evidence="18">
    <location>
        <position position="301"/>
    </location>
</feature>
<keyword evidence="19" id="KW-0479">Metal-binding</keyword>
<evidence type="ECO:0000259" key="23">
    <source>
        <dbReference type="PROSITE" id="PS50158"/>
    </source>
</evidence>
<evidence type="ECO:0000256" key="19">
    <source>
        <dbReference type="PROSITE-ProRule" id="PRU00047"/>
    </source>
</evidence>
<dbReference type="InterPro" id="IPR015683">
    <property type="entry name" value="Ionotropic_Glu_rcpt"/>
</dbReference>
<dbReference type="Gene3D" id="3.40.190.10">
    <property type="entry name" value="Periplasmic binding protein-like II"/>
    <property type="match status" value="2"/>
</dbReference>
<keyword evidence="6 22" id="KW-1133">Transmembrane helix</keyword>
<keyword evidence="11" id="KW-0325">Glycoprotein</keyword>
<feature type="transmembrane region" description="Helical" evidence="22">
    <location>
        <begin position="272"/>
        <end position="294"/>
    </location>
</feature>
<name>A0ABD2XQA7_9HYME</name>
<feature type="region of interest" description="Disordered" evidence="21">
    <location>
        <begin position="814"/>
        <end position="836"/>
    </location>
</feature>
<dbReference type="Pfam" id="PF22936">
    <property type="entry name" value="Pol_BBD"/>
    <property type="match status" value="1"/>
</dbReference>
<dbReference type="SUPFAM" id="SSF53098">
    <property type="entry name" value="Ribonuclease H-like"/>
    <property type="match status" value="1"/>
</dbReference>
<evidence type="ECO:0000256" key="4">
    <source>
        <dbReference type="ARBA" id="ARBA00022692"/>
    </source>
</evidence>
<keyword evidence="7" id="KW-0770">Synapse</keyword>
<evidence type="ECO:0000256" key="9">
    <source>
        <dbReference type="ARBA" id="ARBA00023136"/>
    </source>
</evidence>
<dbReference type="InterPro" id="IPR019594">
    <property type="entry name" value="Glu/Gly-bd"/>
</dbReference>
<keyword evidence="20" id="KW-0175">Coiled coil</keyword>
<keyword evidence="14" id="KW-0407">Ion channel</keyword>
<dbReference type="InterPro" id="IPR001584">
    <property type="entry name" value="Integrase_cat-core"/>
</dbReference>
<evidence type="ECO:0000256" key="13">
    <source>
        <dbReference type="ARBA" id="ARBA00023286"/>
    </source>
</evidence>
<evidence type="ECO:0000256" key="1">
    <source>
        <dbReference type="ARBA" id="ARBA00008685"/>
    </source>
</evidence>
<accession>A0ABD2XQA7</accession>
<dbReference type="InterPro" id="IPR054722">
    <property type="entry name" value="PolX-like_BBD"/>
</dbReference>
<dbReference type="GO" id="GO:0008328">
    <property type="term" value="C:ionotropic glutamate receptor complex"/>
    <property type="evidence" value="ECO:0007669"/>
    <property type="project" value="UniProtKB-ARBA"/>
</dbReference>
<dbReference type="InterPro" id="IPR036397">
    <property type="entry name" value="RNaseH_sf"/>
</dbReference>
<feature type="binding site" evidence="17">
    <location>
        <position position="375"/>
    </location>
    <ligand>
        <name>L-glutamate</name>
        <dbReference type="ChEBI" id="CHEBI:29985"/>
    </ligand>
</feature>
<comment type="subcellular location">
    <subcellularLocation>
        <location evidence="15">Postsynaptic cell membrane</location>
        <topology evidence="15">Multi-pass membrane protein</topology>
    </subcellularLocation>
</comment>
<evidence type="ECO:0000313" key="25">
    <source>
        <dbReference type="EMBL" id="KAL3407646.1"/>
    </source>
</evidence>
<dbReference type="Pfam" id="PF13976">
    <property type="entry name" value="gag_pre-integrs"/>
    <property type="match status" value="1"/>
</dbReference>
<keyword evidence="5" id="KW-0732">Signal</keyword>
<dbReference type="FunFam" id="1.10.287.70:FF:000064">
    <property type="entry name" value="Glutamate receptor ionotropic, kainate"/>
    <property type="match status" value="1"/>
</dbReference>
<dbReference type="Pfam" id="PF10613">
    <property type="entry name" value="Lig_chan-Glu_bd"/>
    <property type="match status" value="1"/>
</dbReference>
<feature type="compositionally biased region" description="Polar residues" evidence="21">
    <location>
        <begin position="1386"/>
        <end position="1401"/>
    </location>
</feature>
<feature type="binding site" evidence="17">
    <location>
        <position position="151"/>
    </location>
    <ligand>
        <name>L-glutamate</name>
        <dbReference type="ChEBI" id="CHEBI:29985"/>
    </ligand>
</feature>
<keyword evidence="8" id="KW-0406">Ion transport</keyword>
<dbReference type="Pfam" id="PF00060">
    <property type="entry name" value="Lig_chan"/>
    <property type="match status" value="1"/>
</dbReference>
<evidence type="ECO:0000256" key="11">
    <source>
        <dbReference type="ARBA" id="ARBA00023180"/>
    </source>
</evidence>
<dbReference type="InterPro" id="IPR036875">
    <property type="entry name" value="Znf_CCHC_sf"/>
</dbReference>
<feature type="coiled-coil region" evidence="20">
    <location>
        <begin position="773"/>
        <end position="800"/>
    </location>
</feature>
<evidence type="ECO:0000259" key="24">
    <source>
        <dbReference type="PROSITE" id="PS50994"/>
    </source>
</evidence>
<feature type="compositionally biased region" description="Low complexity" evidence="21">
    <location>
        <begin position="1679"/>
        <end position="1702"/>
    </location>
</feature>
<evidence type="ECO:0000256" key="14">
    <source>
        <dbReference type="ARBA" id="ARBA00023303"/>
    </source>
</evidence>
<feature type="region of interest" description="Disordered" evidence="21">
    <location>
        <begin position="853"/>
        <end position="875"/>
    </location>
</feature>
<feature type="region of interest" description="Disordered" evidence="21">
    <location>
        <begin position="1672"/>
        <end position="1702"/>
    </location>
</feature>
<dbReference type="SMART" id="SM00343">
    <property type="entry name" value="ZnF_C2HC"/>
    <property type="match status" value="1"/>
</dbReference>
<keyword evidence="2" id="KW-0813">Transport</keyword>
<feature type="domain" description="CCHC-type" evidence="23">
    <location>
        <begin position="839"/>
        <end position="853"/>
    </location>
</feature>
<dbReference type="Proteomes" id="UP001627154">
    <property type="component" value="Unassembled WGS sequence"/>
</dbReference>